<reference evidence="6" key="2">
    <citation type="journal article" date="2016" name="G3 (Bethesda)">
        <title>Genome Evolution in Three Species of Cactophilic Drosophila.</title>
        <authorList>
            <person name="Sanchez-Flores A."/>
            <person name="Penazola F."/>
            <person name="Carpinteyro-Ponce J."/>
            <person name="Nazario-Yepiz N."/>
            <person name="Abreu-Goodger C."/>
            <person name="Machado C.A."/>
            <person name="Markow T.A."/>
        </authorList>
    </citation>
    <scope>NUCLEOTIDE SEQUENCE [LARGE SCALE GENOMIC DNA]</scope>
</reference>
<sequence length="351" mass="40680">MSNSLNFNMENGYLEGLVRGFKNSLLNQSDYLNLTECETLSDLVLNIQNTDYGPLHNTEEKLDVESIEKCLRDRIVIEYNYIRENSMEPLSTFLEYMRYEHMIDNVALLMTGLINHRDIKKLMPMCHPLGLFDQLEAIEVASTIEELYNVILIDTPLSNFVAENLTRSAIHNTDVEIQRSFLFKAYMDDFYRFCKKVGGTTAEVMCKLLSFQADRRIIAITVNSLQINMESKLRLKLYPQCGTLCSVTRSALAICTEEDQVHTILNHNMSYANVLSSIERDTDNLITLEDRLLTLEAKMHVDSFLHQFHYGIFYSYLKLKELECRNIVWIAECIAQRQIDKINAYIPIPIH</sequence>
<comment type="similarity">
    <text evidence="1 5">Belongs to the V-ATPase V0D/AC39 subunit family.</text>
</comment>
<evidence type="ECO:0000313" key="7">
    <source>
        <dbReference type="RefSeq" id="XP_017860109.1"/>
    </source>
</evidence>
<reference evidence="6" key="1">
    <citation type="journal article" date="1997" name="Nucleic Acids Res.">
        <title>tRNAscan-SE: a program for improved detection of transfer RNA genes in genomic sequence.</title>
        <authorList>
            <person name="Lowe T.M."/>
            <person name="Eddy S.R."/>
        </authorList>
    </citation>
    <scope>NUCLEOTIDE SEQUENCE [LARGE SCALE GENOMIC DNA]</scope>
</reference>
<gene>
    <name evidence="7" type="primary">LOC108611810</name>
</gene>
<dbReference type="InterPro" id="IPR016727">
    <property type="entry name" value="ATPase_V0-cplx_dsu"/>
</dbReference>
<keyword evidence="2 5" id="KW-0813">Transport</keyword>
<reference evidence="7" key="3">
    <citation type="submission" date="2025-08" db="UniProtKB">
        <authorList>
            <consortium name="RefSeq"/>
        </authorList>
    </citation>
    <scope>IDENTIFICATION</scope>
    <source>
        <tissue evidence="7">Whole organism</tissue>
    </source>
</reference>
<dbReference type="InterPro" id="IPR002843">
    <property type="entry name" value="ATPase_V0-cplx_csu/dsu"/>
</dbReference>
<dbReference type="SUPFAM" id="SSF103486">
    <property type="entry name" value="V-type ATP synthase subunit C"/>
    <property type="match status" value="1"/>
</dbReference>
<dbReference type="InterPro" id="IPR035067">
    <property type="entry name" value="V-type_ATPase_csu/dsu"/>
</dbReference>
<dbReference type="RefSeq" id="XP_017860109.1">
    <property type="nucleotide sequence ID" value="XM_018004620.1"/>
</dbReference>
<dbReference type="Pfam" id="PF01992">
    <property type="entry name" value="vATP-synt_AC39"/>
    <property type="match status" value="1"/>
</dbReference>
<dbReference type="InterPro" id="IPR044911">
    <property type="entry name" value="V-type_ATPase_csu/dsu_dom_3"/>
</dbReference>
<organism evidence="6 7">
    <name type="scientific">Drosophila arizonae</name>
    <name type="common">Fruit fly</name>
    <dbReference type="NCBI Taxonomy" id="7263"/>
    <lineage>
        <taxon>Eukaryota</taxon>
        <taxon>Metazoa</taxon>
        <taxon>Ecdysozoa</taxon>
        <taxon>Arthropoda</taxon>
        <taxon>Hexapoda</taxon>
        <taxon>Insecta</taxon>
        <taxon>Pterygota</taxon>
        <taxon>Neoptera</taxon>
        <taxon>Endopterygota</taxon>
        <taxon>Diptera</taxon>
        <taxon>Brachycera</taxon>
        <taxon>Muscomorpha</taxon>
        <taxon>Ephydroidea</taxon>
        <taxon>Drosophilidae</taxon>
        <taxon>Drosophila</taxon>
    </lineage>
</organism>
<dbReference type="GeneID" id="108611810"/>
<dbReference type="PIRSF" id="PIRSF018497">
    <property type="entry name" value="V-ATP_synth_D"/>
    <property type="match status" value="1"/>
</dbReference>
<keyword evidence="6" id="KW-1185">Reference proteome</keyword>
<proteinExistence type="inferred from homology"/>
<keyword evidence="3 5" id="KW-0375">Hydrogen ion transport</keyword>
<evidence type="ECO:0000256" key="4">
    <source>
        <dbReference type="ARBA" id="ARBA00023065"/>
    </source>
</evidence>
<comment type="function">
    <text evidence="5">Subunit of the V0 complex of vacuolar(H+)-ATPase (V-ATPase), a multisubunit enzyme composed of a peripheral complex (V1) that hydrolyzes ATP and a membrane integral complex (V0) that translocates protons. V-ATPase is responsible for acidifying and maintaining the pH of intracellular compartments and in some cell types, is targeted to the plasma membrane, where it is responsible for acidifying the extracellular environment.</text>
</comment>
<dbReference type="InterPro" id="IPR036079">
    <property type="entry name" value="ATPase_csu/dsu_sf"/>
</dbReference>
<dbReference type="Proteomes" id="UP000694904">
    <property type="component" value="Chromosome 2"/>
</dbReference>
<keyword evidence="4 5" id="KW-0406">Ion transport</keyword>
<dbReference type="PANTHER" id="PTHR11028">
    <property type="entry name" value="VACUOLAR ATP SYNTHASE SUBUNIT AC39"/>
    <property type="match status" value="1"/>
</dbReference>
<evidence type="ECO:0000313" key="6">
    <source>
        <dbReference type="Proteomes" id="UP000694904"/>
    </source>
</evidence>
<evidence type="ECO:0000256" key="1">
    <source>
        <dbReference type="ARBA" id="ARBA00006709"/>
    </source>
</evidence>
<name>A0ABM1NYS3_DROAR</name>
<dbReference type="Gene3D" id="1.20.1690.10">
    <property type="entry name" value="V-type ATP synthase subunit C domain"/>
    <property type="match status" value="2"/>
</dbReference>
<evidence type="ECO:0000256" key="2">
    <source>
        <dbReference type="ARBA" id="ARBA00022448"/>
    </source>
</evidence>
<accession>A0ABM1NYS3</accession>
<dbReference type="Gene3D" id="1.10.132.50">
    <property type="entry name" value="ATP synthase (C/AC39) subunit, domain 3"/>
    <property type="match status" value="1"/>
</dbReference>
<evidence type="ECO:0000256" key="3">
    <source>
        <dbReference type="ARBA" id="ARBA00022781"/>
    </source>
</evidence>
<comment type="subunit">
    <text evidence="5">V-ATPase is a heteromultimeric enzyme made up of two complexes: the ATP-hydrolytic V1 complex and the proton translocation V0 complex.</text>
</comment>
<protein>
    <recommendedName>
        <fullName evidence="5">V-type proton ATPase subunit</fullName>
    </recommendedName>
</protein>
<evidence type="ECO:0000256" key="5">
    <source>
        <dbReference type="PIRNR" id="PIRNR018497"/>
    </source>
</evidence>